<dbReference type="AlphaFoldDB" id="A0A562Q7V6"/>
<organism evidence="2 3">
    <name type="scientific">Pseudomonas duriflava</name>
    <dbReference type="NCBI Taxonomy" id="459528"/>
    <lineage>
        <taxon>Bacteria</taxon>
        <taxon>Pseudomonadati</taxon>
        <taxon>Pseudomonadota</taxon>
        <taxon>Gammaproteobacteria</taxon>
        <taxon>Pseudomonadales</taxon>
        <taxon>Pseudomonadaceae</taxon>
        <taxon>Pseudomonas</taxon>
    </lineage>
</organism>
<feature type="transmembrane region" description="Helical" evidence="1">
    <location>
        <begin position="89"/>
        <end position="108"/>
    </location>
</feature>
<comment type="caution">
    <text evidence="2">The sequence shown here is derived from an EMBL/GenBank/DDBJ whole genome shotgun (WGS) entry which is preliminary data.</text>
</comment>
<evidence type="ECO:0000313" key="2">
    <source>
        <dbReference type="EMBL" id="TWI52841.1"/>
    </source>
</evidence>
<dbReference type="OrthoDB" id="6866845at2"/>
<feature type="transmembrane region" description="Helical" evidence="1">
    <location>
        <begin position="51"/>
        <end position="77"/>
    </location>
</feature>
<dbReference type="EMBL" id="VLKY01000010">
    <property type="protein sequence ID" value="TWI52841.1"/>
    <property type="molecule type" value="Genomic_DNA"/>
</dbReference>
<feature type="transmembrane region" description="Helical" evidence="1">
    <location>
        <begin position="9"/>
        <end position="31"/>
    </location>
</feature>
<proteinExistence type="predicted"/>
<evidence type="ECO:0000256" key="1">
    <source>
        <dbReference type="SAM" id="Phobius"/>
    </source>
</evidence>
<keyword evidence="1" id="KW-1133">Transmembrane helix</keyword>
<sequence length="205" mass="22669">MQANIRPTFWILIGLSACLVMIAALGSRLGWETLEWGYLTVTLPNGLETGTSGYIVNGLPSLLFALSLTTAVTAALIKAGSRYRSRLPIPITAAILWLLFNTMLVIFYPSALEVQVRHYKGPAFIDFFSLKDRKGSFQGTVDKSQTLTYFQECAARSTQCPSYECVTERRWWLGGFEVVRGFYPGLDVTGQKALLDQYCQAASSG</sequence>
<reference evidence="2 3" key="1">
    <citation type="journal article" date="2015" name="Stand. Genomic Sci.">
        <title>Genomic Encyclopedia of Bacterial and Archaeal Type Strains, Phase III: the genomes of soil and plant-associated and newly described type strains.</title>
        <authorList>
            <person name="Whitman W.B."/>
            <person name="Woyke T."/>
            <person name="Klenk H.P."/>
            <person name="Zhou Y."/>
            <person name="Lilburn T.G."/>
            <person name="Beck B.J."/>
            <person name="De Vos P."/>
            <person name="Vandamme P."/>
            <person name="Eisen J.A."/>
            <person name="Garrity G."/>
            <person name="Hugenholtz P."/>
            <person name="Kyrpides N.C."/>
        </authorList>
    </citation>
    <scope>NUCLEOTIDE SEQUENCE [LARGE SCALE GENOMIC DNA]</scope>
    <source>
        <strain evidence="2 3">CGMCC 1.6858</strain>
    </source>
</reference>
<name>A0A562Q7V6_9PSED</name>
<keyword evidence="1" id="KW-0472">Membrane</keyword>
<dbReference type="PROSITE" id="PS51257">
    <property type="entry name" value="PROKAR_LIPOPROTEIN"/>
    <property type="match status" value="1"/>
</dbReference>
<protein>
    <submittedName>
        <fullName evidence="2">Uncharacterized protein</fullName>
    </submittedName>
</protein>
<accession>A0A562Q7V6</accession>
<gene>
    <name evidence="2" type="ORF">IQ22_03218</name>
</gene>
<keyword evidence="1" id="KW-0812">Transmembrane</keyword>
<dbReference type="Proteomes" id="UP000316905">
    <property type="component" value="Unassembled WGS sequence"/>
</dbReference>
<keyword evidence="3" id="KW-1185">Reference proteome</keyword>
<evidence type="ECO:0000313" key="3">
    <source>
        <dbReference type="Proteomes" id="UP000316905"/>
    </source>
</evidence>